<comment type="caution">
    <text evidence="3">The sequence shown here is derived from an EMBL/GenBank/DDBJ whole genome shotgun (WGS) entry which is preliminary data.</text>
</comment>
<comment type="similarity">
    <text evidence="1">Belongs to the aegerolysin family.</text>
</comment>
<evidence type="ECO:0000313" key="4">
    <source>
        <dbReference type="Proteomes" id="UP000256690"/>
    </source>
</evidence>
<organism evidence="3 4">
    <name type="scientific">Aspergillus mulundensis</name>
    <dbReference type="NCBI Taxonomy" id="1810919"/>
    <lineage>
        <taxon>Eukaryota</taxon>
        <taxon>Fungi</taxon>
        <taxon>Dikarya</taxon>
        <taxon>Ascomycota</taxon>
        <taxon>Pezizomycotina</taxon>
        <taxon>Eurotiomycetes</taxon>
        <taxon>Eurotiomycetidae</taxon>
        <taxon>Eurotiales</taxon>
        <taxon>Aspergillaceae</taxon>
        <taxon>Aspergillus</taxon>
        <taxon>Aspergillus subgen. Nidulantes</taxon>
    </lineage>
</organism>
<gene>
    <name evidence="3" type="ORF">DSM5745_05202</name>
</gene>
<name>A0A3D8S5Q2_9EURO</name>
<dbReference type="InterPro" id="IPR009413">
    <property type="entry name" value="Aegerolysin-typ"/>
</dbReference>
<dbReference type="Gene3D" id="2.60.270.50">
    <property type="match status" value="1"/>
</dbReference>
<dbReference type="GO" id="GO:0019836">
    <property type="term" value="P:symbiont-mediated hemolysis of host erythrocyte"/>
    <property type="evidence" value="ECO:0007669"/>
    <property type="project" value="InterPro"/>
</dbReference>
<sequence>MEPSDPLDSQWISIHIRDRLKNRDINIRDSLVSPGDFHSPDDPSESLTESSIDKMTIPSDGLGEVCATGRRGSEGWLDLFDGDKKICELHWDNRAERSWNDFEVLEPDEGYRVECSGWSAERGPLGHVFVDVSEAVKEEVRREKEIGGLRVFEGPGVGEKSVNVAGEVPVRGGMGEGV</sequence>
<keyword evidence="4" id="KW-1185">Reference proteome</keyword>
<dbReference type="RefSeq" id="XP_026604698.1">
    <property type="nucleotide sequence ID" value="XM_026747218.1"/>
</dbReference>
<dbReference type="Proteomes" id="UP000256690">
    <property type="component" value="Unassembled WGS sequence"/>
</dbReference>
<evidence type="ECO:0000256" key="1">
    <source>
        <dbReference type="ARBA" id="ARBA00010795"/>
    </source>
</evidence>
<evidence type="ECO:0000256" key="2">
    <source>
        <dbReference type="SAM" id="MobiDB-lite"/>
    </source>
</evidence>
<feature type="region of interest" description="Disordered" evidence="2">
    <location>
        <begin position="31"/>
        <end position="50"/>
    </location>
</feature>
<dbReference type="AlphaFoldDB" id="A0A3D8S5Q2"/>
<proteinExistence type="inferred from homology"/>
<dbReference type="STRING" id="1810919.A0A3D8S5Q2"/>
<dbReference type="GeneID" id="38115572"/>
<dbReference type="OrthoDB" id="2727348at2759"/>
<evidence type="ECO:0000313" key="3">
    <source>
        <dbReference type="EMBL" id="RDW81645.1"/>
    </source>
</evidence>
<dbReference type="Pfam" id="PF06355">
    <property type="entry name" value="Aegerolysin"/>
    <property type="match status" value="1"/>
</dbReference>
<protein>
    <recommendedName>
        <fullName evidence="5">Terrelysin</fullName>
    </recommendedName>
</protein>
<accession>A0A3D8S5Q2</accession>
<reference evidence="3 4" key="1">
    <citation type="journal article" date="2018" name="IMA Fungus">
        <title>IMA Genome-F 9: Draft genome sequence of Annulohypoxylon stygium, Aspergillus mulundensis, Berkeleyomyces basicola (syn. Thielaviopsis basicola), Ceratocystis smalleyi, two Cercospora beticola strains, Coleophoma cylindrospora, Fusarium fracticaudum, Phialophora cf. hyalina, and Morchella septimelata.</title>
        <authorList>
            <person name="Wingfield B.D."/>
            <person name="Bills G.F."/>
            <person name="Dong Y."/>
            <person name="Huang W."/>
            <person name="Nel W.J."/>
            <person name="Swalarsk-Parry B.S."/>
            <person name="Vaghefi N."/>
            <person name="Wilken P.M."/>
            <person name="An Z."/>
            <person name="de Beer Z.W."/>
            <person name="De Vos L."/>
            <person name="Chen L."/>
            <person name="Duong T.A."/>
            <person name="Gao Y."/>
            <person name="Hammerbacher A."/>
            <person name="Kikkert J.R."/>
            <person name="Li Y."/>
            <person name="Li H."/>
            <person name="Li K."/>
            <person name="Li Q."/>
            <person name="Liu X."/>
            <person name="Ma X."/>
            <person name="Naidoo K."/>
            <person name="Pethybridge S.J."/>
            <person name="Sun J."/>
            <person name="Steenkamp E.T."/>
            <person name="van der Nest M.A."/>
            <person name="van Wyk S."/>
            <person name="Wingfield M.J."/>
            <person name="Xiong C."/>
            <person name="Yue Q."/>
            <person name="Zhang X."/>
        </authorList>
    </citation>
    <scope>NUCLEOTIDE SEQUENCE [LARGE SCALE GENOMIC DNA]</scope>
    <source>
        <strain evidence="3 4">DSM 5745</strain>
    </source>
</reference>
<dbReference type="EMBL" id="PVWQ01000005">
    <property type="protein sequence ID" value="RDW81645.1"/>
    <property type="molecule type" value="Genomic_DNA"/>
</dbReference>
<evidence type="ECO:0008006" key="5">
    <source>
        <dbReference type="Google" id="ProtNLM"/>
    </source>
</evidence>